<comment type="caution">
    <text evidence="1">The sequence shown here is derived from an EMBL/GenBank/DDBJ whole genome shotgun (WGS) entry which is preliminary data.</text>
</comment>
<organism evidence="1 2">
    <name type="scientific">Sphingopyxis macrogoltabida</name>
    <name type="common">Sphingomonas macrogoltabidus</name>
    <dbReference type="NCBI Taxonomy" id="33050"/>
    <lineage>
        <taxon>Bacteria</taxon>
        <taxon>Pseudomonadati</taxon>
        <taxon>Pseudomonadota</taxon>
        <taxon>Alphaproteobacteria</taxon>
        <taxon>Sphingomonadales</taxon>
        <taxon>Sphingomonadaceae</taxon>
        <taxon>Sphingopyxis</taxon>
    </lineage>
</organism>
<dbReference type="EMBL" id="QFPJ01000033">
    <property type="protein sequence ID" value="PZQ21243.1"/>
    <property type="molecule type" value="Genomic_DNA"/>
</dbReference>
<proteinExistence type="predicted"/>
<dbReference type="Pfam" id="PF23812">
    <property type="entry name" value="Phage_TAC_18"/>
    <property type="match status" value="1"/>
</dbReference>
<dbReference type="Proteomes" id="UP000248597">
    <property type="component" value="Unassembled WGS sequence"/>
</dbReference>
<gene>
    <name evidence="1" type="ORF">DI569_12505</name>
</gene>
<sequence length="155" mass="17208">MGKLQARAERELTLYVRQLAWLHATPKPPPGTKRAAAKDQPPPISRMEKLKRDKIVPQMPPNPVPHIIARLLEIGLTEAAGMGSGPISWQAIDAWCNRTGIDLPPWEARLIRSLSVAYVAEGRNAESENCPAPWRAAVTEREREVELARLRAVLG</sequence>
<dbReference type="AlphaFoldDB" id="A0A2W5MU50"/>
<evidence type="ECO:0000313" key="2">
    <source>
        <dbReference type="Proteomes" id="UP000248597"/>
    </source>
</evidence>
<dbReference type="InterPro" id="IPR056919">
    <property type="entry name" value="Phage_TAC_18"/>
</dbReference>
<name>A0A2W5MU50_SPHMC</name>
<evidence type="ECO:0000313" key="1">
    <source>
        <dbReference type="EMBL" id="PZQ21243.1"/>
    </source>
</evidence>
<protein>
    <submittedName>
        <fullName evidence="1">Uncharacterized protein</fullName>
    </submittedName>
</protein>
<reference evidence="1 2" key="1">
    <citation type="submission" date="2017-08" db="EMBL/GenBank/DDBJ databases">
        <title>Infants hospitalized years apart are colonized by the same room-sourced microbial strains.</title>
        <authorList>
            <person name="Brooks B."/>
            <person name="Olm M.R."/>
            <person name="Firek B.A."/>
            <person name="Baker R."/>
            <person name="Thomas B.C."/>
            <person name="Morowitz M.J."/>
            <person name="Banfield J.F."/>
        </authorList>
    </citation>
    <scope>NUCLEOTIDE SEQUENCE [LARGE SCALE GENOMIC DNA]</scope>
    <source>
        <strain evidence="1">S2_005_003_R2_47</strain>
    </source>
</reference>
<accession>A0A2W5MU50</accession>